<proteinExistence type="predicted"/>
<protein>
    <submittedName>
        <fullName evidence="2">Uncharacterized protein</fullName>
    </submittedName>
</protein>
<gene>
    <name evidence="2" type="ORF">SAMN04487860_101116</name>
</gene>
<evidence type="ECO:0000313" key="3">
    <source>
        <dbReference type="Proteomes" id="UP000184394"/>
    </source>
</evidence>
<evidence type="ECO:0000313" key="2">
    <source>
        <dbReference type="EMBL" id="SHM12355.1"/>
    </source>
</evidence>
<organism evidence="2 3">
    <name type="scientific">Ruminococcus flavefaciens</name>
    <dbReference type="NCBI Taxonomy" id="1265"/>
    <lineage>
        <taxon>Bacteria</taxon>
        <taxon>Bacillati</taxon>
        <taxon>Bacillota</taxon>
        <taxon>Clostridia</taxon>
        <taxon>Eubacteriales</taxon>
        <taxon>Oscillospiraceae</taxon>
        <taxon>Ruminococcus</taxon>
    </lineage>
</organism>
<reference evidence="2 3" key="1">
    <citation type="submission" date="2016-11" db="EMBL/GenBank/DDBJ databases">
        <authorList>
            <person name="Jaros S."/>
            <person name="Januszkiewicz K."/>
            <person name="Wedrychowicz H."/>
        </authorList>
    </citation>
    <scope>NUCLEOTIDE SEQUENCE [LARGE SCALE GENOMIC DNA]</scope>
    <source>
        <strain evidence="2 3">Y1</strain>
    </source>
</reference>
<dbReference type="Proteomes" id="UP000184394">
    <property type="component" value="Unassembled WGS sequence"/>
</dbReference>
<dbReference type="AlphaFoldDB" id="A0A1M7G8A1"/>
<keyword evidence="1" id="KW-1133">Transmembrane helix</keyword>
<sequence length="145" mass="17243">MIVKYNKLIFKVETTYNDLKIIIADLYRIFHSKSFYISFFVCILIVLVTDIIGFEFIIFSRAEYPPVLNIDGGAYRVYFFLSTAINYLFLLIPFYIILYCKDFSNKIIYNHISNGIKKTDYYISNKKLRSSISYIIHYFGVLHKF</sequence>
<accession>A0A1M7G8A1</accession>
<feature type="transmembrane region" description="Helical" evidence="1">
    <location>
        <begin position="35"/>
        <end position="58"/>
    </location>
</feature>
<name>A0A1M7G8A1_RUMFL</name>
<feature type="transmembrane region" description="Helical" evidence="1">
    <location>
        <begin position="78"/>
        <end position="100"/>
    </location>
</feature>
<keyword evidence="1" id="KW-0472">Membrane</keyword>
<evidence type="ECO:0000256" key="1">
    <source>
        <dbReference type="SAM" id="Phobius"/>
    </source>
</evidence>
<dbReference type="EMBL" id="FRCT01000001">
    <property type="protein sequence ID" value="SHM12355.1"/>
    <property type="molecule type" value="Genomic_DNA"/>
</dbReference>
<keyword evidence="1" id="KW-0812">Transmembrane</keyword>